<dbReference type="InterPro" id="IPR019734">
    <property type="entry name" value="TPR_rpt"/>
</dbReference>
<dbReference type="EMBL" id="BMIL01000008">
    <property type="protein sequence ID" value="GGC69940.1"/>
    <property type="molecule type" value="Genomic_DNA"/>
</dbReference>
<dbReference type="PANTHER" id="PTHR44858">
    <property type="entry name" value="TETRATRICOPEPTIDE REPEAT PROTEIN 6"/>
    <property type="match status" value="1"/>
</dbReference>
<feature type="repeat" description="TPR" evidence="3">
    <location>
        <begin position="23"/>
        <end position="56"/>
    </location>
</feature>
<evidence type="ECO:0008006" key="6">
    <source>
        <dbReference type="Google" id="ProtNLM"/>
    </source>
</evidence>
<proteinExistence type="predicted"/>
<accession>A0A916UDQ2</accession>
<evidence type="ECO:0000256" key="2">
    <source>
        <dbReference type="ARBA" id="ARBA00022803"/>
    </source>
</evidence>
<feature type="repeat" description="TPR" evidence="3">
    <location>
        <begin position="57"/>
        <end position="90"/>
    </location>
</feature>
<evidence type="ECO:0000313" key="5">
    <source>
        <dbReference type="Proteomes" id="UP000651668"/>
    </source>
</evidence>
<evidence type="ECO:0000256" key="1">
    <source>
        <dbReference type="ARBA" id="ARBA00022737"/>
    </source>
</evidence>
<dbReference type="GO" id="GO:0009279">
    <property type="term" value="C:cell outer membrane"/>
    <property type="evidence" value="ECO:0007669"/>
    <property type="project" value="TreeGrafter"/>
</dbReference>
<gene>
    <name evidence="4" type="ORF">GCM10011387_24210</name>
</gene>
<dbReference type="RefSeq" id="WP_188627175.1">
    <property type="nucleotide sequence ID" value="NZ_BMIL01000008.1"/>
</dbReference>
<dbReference type="Gene3D" id="1.25.40.10">
    <property type="entry name" value="Tetratricopeptide repeat domain"/>
    <property type="match status" value="2"/>
</dbReference>
<comment type="caution">
    <text evidence="4">The sequence shown here is derived from an EMBL/GenBank/DDBJ whole genome shotgun (WGS) entry which is preliminary data.</text>
</comment>
<name>A0A916UDQ2_9SPHI</name>
<reference evidence="4" key="2">
    <citation type="submission" date="2020-09" db="EMBL/GenBank/DDBJ databases">
        <authorList>
            <person name="Sun Q."/>
            <person name="Zhou Y."/>
        </authorList>
    </citation>
    <scope>NUCLEOTIDE SEQUENCE</scope>
    <source>
        <strain evidence="4">CGMCC 1.15343</strain>
    </source>
</reference>
<dbReference type="Proteomes" id="UP000651668">
    <property type="component" value="Unassembled WGS sequence"/>
</dbReference>
<protein>
    <recommendedName>
        <fullName evidence="6">TPR repeat-containing protein</fullName>
    </recommendedName>
</protein>
<dbReference type="Pfam" id="PF13414">
    <property type="entry name" value="TPR_11"/>
    <property type="match status" value="1"/>
</dbReference>
<evidence type="ECO:0000256" key="3">
    <source>
        <dbReference type="PROSITE-ProRule" id="PRU00339"/>
    </source>
</evidence>
<keyword evidence="1" id="KW-0677">Repeat</keyword>
<dbReference type="SMART" id="SM00028">
    <property type="entry name" value="TPR"/>
    <property type="match status" value="2"/>
</dbReference>
<keyword evidence="2 3" id="KW-0802">TPR repeat</keyword>
<dbReference type="SUPFAM" id="SSF48452">
    <property type="entry name" value="TPR-like"/>
    <property type="match status" value="1"/>
</dbReference>
<dbReference type="PANTHER" id="PTHR44858:SF1">
    <property type="entry name" value="UDP-N-ACETYLGLUCOSAMINE--PEPTIDE N-ACETYLGLUCOSAMINYLTRANSFERASE SPINDLY-RELATED"/>
    <property type="match status" value="1"/>
</dbReference>
<dbReference type="InterPro" id="IPR050498">
    <property type="entry name" value="Ycf3"/>
</dbReference>
<dbReference type="GO" id="GO:0046813">
    <property type="term" value="P:receptor-mediated virion attachment to host cell"/>
    <property type="evidence" value="ECO:0007669"/>
    <property type="project" value="TreeGrafter"/>
</dbReference>
<dbReference type="AlphaFoldDB" id="A0A916UDQ2"/>
<keyword evidence="5" id="KW-1185">Reference proteome</keyword>
<dbReference type="PROSITE" id="PS50005">
    <property type="entry name" value="TPR"/>
    <property type="match status" value="2"/>
</dbReference>
<reference evidence="4" key="1">
    <citation type="journal article" date="2014" name="Int. J. Syst. Evol. Microbiol.">
        <title>Complete genome sequence of Corynebacterium casei LMG S-19264T (=DSM 44701T), isolated from a smear-ripened cheese.</title>
        <authorList>
            <consortium name="US DOE Joint Genome Institute (JGI-PGF)"/>
            <person name="Walter F."/>
            <person name="Albersmeier A."/>
            <person name="Kalinowski J."/>
            <person name="Ruckert C."/>
        </authorList>
    </citation>
    <scope>NUCLEOTIDE SEQUENCE</scope>
    <source>
        <strain evidence="4">CGMCC 1.15343</strain>
    </source>
</reference>
<sequence>MKYLKHTFIILFLSVAVNSFGQGSGYYNLGMQLMMKNDFKGAIAQLEKADAKSPDNPNISKMLGYAYFQCKEYEKSITAYSKLITLKPTDNSAYYYRGKGRLNIANDPKESLNSMRDNFYLSAIKDFSKAIELGGEEDVQLLQNRGIAYKDYAIFKSFKIKKSADKLACNTLFNSAISDFQKILVLQPQRKDILDLTKYVKAQIASLK</sequence>
<organism evidence="4 5">
    <name type="scientific">Pedobacter quisquiliarum</name>
    <dbReference type="NCBI Taxonomy" id="1834438"/>
    <lineage>
        <taxon>Bacteria</taxon>
        <taxon>Pseudomonadati</taxon>
        <taxon>Bacteroidota</taxon>
        <taxon>Sphingobacteriia</taxon>
        <taxon>Sphingobacteriales</taxon>
        <taxon>Sphingobacteriaceae</taxon>
        <taxon>Pedobacter</taxon>
    </lineage>
</organism>
<evidence type="ECO:0000313" key="4">
    <source>
        <dbReference type="EMBL" id="GGC69940.1"/>
    </source>
</evidence>
<dbReference type="InterPro" id="IPR011990">
    <property type="entry name" value="TPR-like_helical_dom_sf"/>
</dbReference>